<feature type="compositionally biased region" description="Basic and acidic residues" evidence="1">
    <location>
        <begin position="607"/>
        <end position="617"/>
    </location>
</feature>
<feature type="region of interest" description="Disordered" evidence="1">
    <location>
        <begin position="419"/>
        <end position="617"/>
    </location>
</feature>
<proteinExistence type="predicted"/>
<gene>
    <name evidence="2" type="ORF">B0H15DRAFT_253542</name>
</gene>
<dbReference type="Pfam" id="PF10336">
    <property type="entry name" value="DUF2420"/>
    <property type="match status" value="1"/>
</dbReference>
<feature type="region of interest" description="Disordered" evidence="1">
    <location>
        <begin position="189"/>
        <end position="255"/>
    </location>
</feature>
<feature type="compositionally biased region" description="Acidic residues" evidence="1">
    <location>
        <begin position="441"/>
        <end position="450"/>
    </location>
</feature>
<feature type="region of interest" description="Disordered" evidence="1">
    <location>
        <begin position="109"/>
        <end position="128"/>
    </location>
</feature>
<evidence type="ECO:0000313" key="3">
    <source>
        <dbReference type="Proteomes" id="UP001222325"/>
    </source>
</evidence>
<organism evidence="2 3">
    <name type="scientific">Mycena belliarum</name>
    <dbReference type="NCBI Taxonomy" id="1033014"/>
    <lineage>
        <taxon>Eukaryota</taxon>
        <taxon>Fungi</taxon>
        <taxon>Dikarya</taxon>
        <taxon>Basidiomycota</taxon>
        <taxon>Agaricomycotina</taxon>
        <taxon>Agaricomycetes</taxon>
        <taxon>Agaricomycetidae</taxon>
        <taxon>Agaricales</taxon>
        <taxon>Marasmiineae</taxon>
        <taxon>Mycenaceae</taxon>
        <taxon>Mycena</taxon>
    </lineage>
</organism>
<feature type="compositionally biased region" description="Polar residues" evidence="1">
    <location>
        <begin position="112"/>
        <end position="124"/>
    </location>
</feature>
<feature type="compositionally biased region" description="Basic and acidic residues" evidence="1">
    <location>
        <begin position="513"/>
        <end position="537"/>
    </location>
</feature>
<dbReference type="InterPro" id="IPR018822">
    <property type="entry name" value="UPF0646"/>
</dbReference>
<name>A0AAD6U4A8_9AGAR</name>
<evidence type="ECO:0000313" key="2">
    <source>
        <dbReference type="EMBL" id="KAJ7090222.1"/>
    </source>
</evidence>
<keyword evidence="3" id="KW-1185">Reference proteome</keyword>
<feature type="compositionally biased region" description="Acidic residues" evidence="1">
    <location>
        <begin position="538"/>
        <end position="566"/>
    </location>
</feature>
<dbReference type="Proteomes" id="UP001222325">
    <property type="component" value="Unassembled WGS sequence"/>
</dbReference>
<feature type="compositionally biased region" description="Basic and acidic residues" evidence="1">
    <location>
        <begin position="473"/>
        <end position="493"/>
    </location>
</feature>
<feature type="region of interest" description="Disordered" evidence="1">
    <location>
        <begin position="134"/>
        <end position="154"/>
    </location>
</feature>
<protein>
    <submittedName>
        <fullName evidence="2">Uncharacterized protein</fullName>
    </submittedName>
</protein>
<evidence type="ECO:0000256" key="1">
    <source>
        <dbReference type="SAM" id="MobiDB-lite"/>
    </source>
</evidence>
<accession>A0AAD6U4A8</accession>
<feature type="compositionally biased region" description="Polar residues" evidence="1">
    <location>
        <begin position="203"/>
        <end position="223"/>
    </location>
</feature>
<sequence>MSTMLDTHVDAHMADYNPIDIEMHQPAEPWFGTEAKMEDDAALESRFTDHASTLSVEVDMEDHYGDNEYEMGDDEGDEIFEEMSSDLLDIEVYSASEPLEDATIPLTEHMDPSQSLSPDASTLSAPIANPSILPFTSTPAMSPLPPSDAELPDASVPEPAEIVEEVLLENSTAEHLAGPPVELVAPLPTDEEENVESTHESQNEYQNDSGEAQEQGETGNLQESRSEADVAQPQEQNELSDPAVSESQEVEEPAVDPHEISEGVYIDPPPAVFVSFDSPDCPDVCLFNQPAGSRSPSPSAEGHGHGYQVFSLLLRHRPILYYEPIASVFEALRQEDHLRIIPQLADSELVLDAYDLQLVISEDNVYAREVTLHDLNVLHDGSDIAGPLRLRLKATVPRFILRYHLLQDQVARFHLLSTGDEQDPSVEPSRAQQEDPHSDEDNNEEEDTPEVCETATELPADLRNAESDSAAQDQRDRRQDEHDLGGTEPRETESEPPEPDIAREQNLNGDEYIQPHEEGDGEKSQRDPIDNADRLPELPEEEEEAAEEEAAAVEEEEEEEEEEEFVVVDTPGAGAKPTIPLTGTAVDSTGKGMTKTASDPPLSSPSHDVEDHLTLTH</sequence>
<reference evidence="2" key="1">
    <citation type="submission" date="2023-03" db="EMBL/GenBank/DDBJ databases">
        <title>Massive genome expansion in bonnet fungi (Mycena s.s.) driven by repeated elements and novel gene families across ecological guilds.</title>
        <authorList>
            <consortium name="Lawrence Berkeley National Laboratory"/>
            <person name="Harder C.B."/>
            <person name="Miyauchi S."/>
            <person name="Viragh M."/>
            <person name="Kuo A."/>
            <person name="Thoen E."/>
            <person name="Andreopoulos B."/>
            <person name="Lu D."/>
            <person name="Skrede I."/>
            <person name="Drula E."/>
            <person name="Henrissat B."/>
            <person name="Morin E."/>
            <person name="Kohler A."/>
            <person name="Barry K."/>
            <person name="LaButti K."/>
            <person name="Morin E."/>
            <person name="Salamov A."/>
            <person name="Lipzen A."/>
            <person name="Mereny Z."/>
            <person name="Hegedus B."/>
            <person name="Baldrian P."/>
            <person name="Stursova M."/>
            <person name="Weitz H."/>
            <person name="Taylor A."/>
            <person name="Grigoriev I.V."/>
            <person name="Nagy L.G."/>
            <person name="Martin F."/>
            <person name="Kauserud H."/>
        </authorList>
    </citation>
    <scope>NUCLEOTIDE SEQUENCE</scope>
    <source>
        <strain evidence="2">CBHHK173m</strain>
    </source>
</reference>
<dbReference type="EMBL" id="JARJCN010000022">
    <property type="protein sequence ID" value="KAJ7090222.1"/>
    <property type="molecule type" value="Genomic_DNA"/>
</dbReference>
<comment type="caution">
    <text evidence="2">The sequence shown here is derived from an EMBL/GenBank/DDBJ whole genome shotgun (WGS) entry which is preliminary data.</text>
</comment>
<dbReference type="AlphaFoldDB" id="A0AAD6U4A8"/>